<evidence type="ECO:0000256" key="1">
    <source>
        <dbReference type="SAM" id="MobiDB-lite"/>
    </source>
</evidence>
<reference evidence="2" key="1">
    <citation type="journal article" date="2022" name="bioRxiv">
        <title>Sequencing and chromosome-scale assembly of the giantPleurodeles waltlgenome.</title>
        <authorList>
            <person name="Brown T."/>
            <person name="Elewa A."/>
            <person name="Iarovenko S."/>
            <person name="Subramanian E."/>
            <person name="Araus A.J."/>
            <person name="Petzold A."/>
            <person name="Susuki M."/>
            <person name="Suzuki K.-i.T."/>
            <person name="Hayashi T."/>
            <person name="Toyoda A."/>
            <person name="Oliveira C."/>
            <person name="Osipova E."/>
            <person name="Leigh N.D."/>
            <person name="Simon A."/>
            <person name="Yun M.H."/>
        </authorList>
    </citation>
    <scope>NUCLEOTIDE SEQUENCE</scope>
    <source>
        <strain evidence="2">20211129_DDA</strain>
        <tissue evidence="2">Liver</tissue>
    </source>
</reference>
<accession>A0AAV7KLX9</accession>
<feature type="region of interest" description="Disordered" evidence="1">
    <location>
        <begin position="51"/>
        <end position="83"/>
    </location>
</feature>
<comment type="caution">
    <text evidence="2">The sequence shown here is derived from an EMBL/GenBank/DDBJ whole genome shotgun (WGS) entry which is preliminary data.</text>
</comment>
<feature type="compositionally biased region" description="Basic and acidic residues" evidence="1">
    <location>
        <begin position="55"/>
        <end position="64"/>
    </location>
</feature>
<organism evidence="2 3">
    <name type="scientific">Pleurodeles waltl</name>
    <name type="common">Iberian ribbed newt</name>
    <dbReference type="NCBI Taxonomy" id="8319"/>
    <lineage>
        <taxon>Eukaryota</taxon>
        <taxon>Metazoa</taxon>
        <taxon>Chordata</taxon>
        <taxon>Craniata</taxon>
        <taxon>Vertebrata</taxon>
        <taxon>Euteleostomi</taxon>
        <taxon>Amphibia</taxon>
        <taxon>Batrachia</taxon>
        <taxon>Caudata</taxon>
        <taxon>Salamandroidea</taxon>
        <taxon>Salamandridae</taxon>
        <taxon>Pleurodelinae</taxon>
        <taxon>Pleurodeles</taxon>
    </lineage>
</organism>
<protein>
    <submittedName>
        <fullName evidence="2">Uncharacterized protein</fullName>
    </submittedName>
</protein>
<dbReference type="Proteomes" id="UP001066276">
    <property type="component" value="Chromosome 12"/>
</dbReference>
<dbReference type="EMBL" id="JANPWB010000016">
    <property type="protein sequence ID" value="KAJ1080136.1"/>
    <property type="molecule type" value="Genomic_DNA"/>
</dbReference>
<gene>
    <name evidence="2" type="ORF">NDU88_000356</name>
</gene>
<proteinExistence type="predicted"/>
<dbReference type="AlphaFoldDB" id="A0AAV7KLX9"/>
<evidence type="ECO:0000313" key="3">
    <source>
        <dbReference type="Proteomes" id="UP001066276"/>
    </source>
</evidence>
<evidence type="ECO:0000313" key="2">
    <source>
        <dbReference type="EMBL" id="KAJ1080136.1"/>
    </source>
</evidence>
<feature type="region of interest" description="Disordered" evidence="1">
    <location>
        <begin position="1"/>
        <end position="20"/>
    </location>
</feature>
<name>A0AAV7KLX9_PLEWA</name>
<keyword evidence="3" id="KW-1185">Reference proteome</keyword>
<sequence>MQGRGPHLSACPQEQSQAFQQDEWCCVKVERESVERGGDVMRNIISAFRPTAGRGRREGRDPGARRGLVQGEGCVTHEGRGEA</sequence>